<dbReference type="Pfam" id="PF01733">
    <property type="entry name" value="Nucleoside_tran"/>
    <property type="match status" value="1"/>
</dbReference>
<proteinExistence type="inferred from homology"/>
<keyword evidence="3" id="KW-0813">Transport</keyword>
<evidence type="ECO:0000313" key="8">
    <source>
        <dbReference type="Proteomes" id="UP000005239"/>
    </source>
</evidence>
<evidence type="ECO:0000256" key="2">
    <source>
        <dbReference type="ARBA" id="ARBA00007965"/>
    </source>
</evidence>
<gene>
    <name evidence="7" type="primary">WBGene00274745</name>
</gene>
<evidence type="ECO:0000256" key="6">
    <source>
        <dbReference type="ARBA" id="ARBA00023136"/>
    </source>
</evidence>
<dbReference type="GO" id="GO:0005337">
    <property type="term" value="F:nucleoside transmembrane transporter activity"/>
    <property type="evidence" value="ECO:0000318"/>
    <property type="project" value="GO_Central"/>
</dbReference>
<evidence type="ECO:0000256" key="3">
    <source>
        <dbReference type="ARBA" id="ARBA00022448"/>
    </source>
</evidence>
<reference evidence="8" key="1">
    <citation type="journal article" date="2008" name="Nat. Genet.">
        <title>The Pristionchus pacificus genome provides a unique perspective on nematode lifestyle and parasitism.</title>
        <authorList>
            <person name="Dieterich C."/>
            <person name="Clifton S.W."/>
            <person name="Schuster L.N."/>
            <person name="Chinwalla A."/>
            <person name="Delehaunty K."/>
            <person name="Dinkelacker I."/>
            <person name="Fulton L."/>
            <person name="Fulton R."/>
            <person name="Godfrey J."/>
            <person name="Minx P."/>
            <person name="Mitreva M."/>
            <person name="Roeseler W."/>
            <person name="Tian H."/>
            <person name="Witte H."/>
            <person name="Yang S.P."/>
            <person name="Wilson R.K."/>
            <person name="Sommer R.J."/>
        </authorList>
    </citation>
    <scope>NUCLEOTIDE SEQUENCE [LARGE SCALE GENOMIC DNA]</scope>
    <source>
        <strain evidence="8">PS312</strain>
    </source>
</reference>
<dbReference type="InterPro" id="IPR036259">
    <property type="entry name" value="MFS_trans_sf"/>
</dbReference>
<keyword evidence="4" id="KW-0812">Transmembrane</keyword>
<comment type="subcellular location">
    <subcellularLocation>
        <location evidence="1">Membrane</location>
        <topology evidence="1">Multi-pass membrane protein</topology>
    </subcellularLocation>
</comment>
<accession>A0A8R1UN79</accession>
<reference evidence="7" key="2">
    <citation type="submission" date="2022-06" db="UniProtKB">
        <authorList>
            <consortium name="EnsemblMetazoa"/>
        </authorList>
    </citation>
    <scope>IDENTIFICATION</scope>
    <source>
        <strain evidence="7">PS312</strain>
    </source>
</reference>
<sequence>AAIMHTSKTIAAFAIVAMTSLIPYNLFMNAHQYIYYKLRNATDFSSSNDSSLLDDILAADRNQSNLSLGSQPTTDLQRAYEGWFTLTSNIACILGSLVNTLGTDSLSNSFRVITGHVIVLLSLMPAILYTFMDTDNDQTGFFWMTMLFSSISSFASIGLIGAGIQGLAATYSKTHINVVIIGQSIAGITTCLMSIFCQAATESAILNGRVYFGIAFTWTIVSVICYLFVIRSAHAKDRIDDCDPLVNEDEEDEEPEETQHPEDIQALHSRSLCDRCTHILQQCWPDMATALFVILVSCAAFPALCSQVRTQTHNATWGAYFSSVCCFLLYSCADGLGRVFAMRIGIASVFFFLITRRQLQNLALARILLLPLIAACDVQPRWHSPTLIRNDYIFVLLNMSLALSNGFCYTHAYVKAVQFV</sequence>
<keyword evidence="5" id="KW-1133">Transmembrane helix</keyword>
<dbReference type="GO" id="GO:0005886">
    <property type="term" value="C:plasma membrane"/>
    <property type="evidence" value="ECO:0000318"/>
    <property type="project" value="GO_Central"/>
</dbReference>
<keyword evidence="8" id="KW-1185">Reference proteome</keyword>
<evidence type="ECO:0000256" key="5">
    <source>
        <dbReference type="ARBA" id="ARBA00022989"/>
    </source>
</evidence>
<evidence type="ECO:0000256" key="1">
    <source>
        <dbReference type="ARBA" id="ARBA00004141"/>
    </source>
</evidence>
<comment type="similarity">
    <text evidence="2">Belongs to the SLC29A/ENT transporter (TC 2.A.57) family.</text>
</comment>
<dbReference type="PANTHER" id="PTHR10332">
    <property type="entry name" value="EQUILIBRATIVE NUCLEOSIDE TRANSPORTER"/>
    <property type="match status" value="1"/>
</dbReference>
<dbReference type="OrthoDB" id="1856718at2759"/>
<dbReference type="PANTHER" id="PTHR10332:SF88">
    <property type="entry name" value="EQUILIBRATIVE NUCLEOSIDE TRANSPORTER 1, ISOFORM A"/>
    <property type="match status" value="1"/>
</dbReference>
<accession>A0A2A6CVS4</accession>
<name>A0A2A6CVS4_PRIPA</name>
<dbReference type="AlphaFoldDB" id="A0A2A6CVS4"/>
<organism evidence="7 8">
    <name type="scientific">Pristionchus pacificus</name>
    <name type="common">Parasitic nematode worm</name>
    <dbReference type="NCBI Taxonomy" id="54126"/>
    <lineage>
        <taxon>Eukaryota</taxon>
        <taxon>Metazoa</taxon>
        <taxon>Ecdysozoa</taxon>
        <taxon>Nematoda</taxon>
        <taxon>Chromadorea</taxon>
        <taxon>Rhabditida</taxon>
        <taxon>Rhabditina</taxon>
        <taxon>Diplogasteromorpha</taxon>
        <taxon>Diplogasteroidea</taxon>
        <taxon>Neodiplogasteridae</taxon>
        <taxon>Pristionchus</taxon>
    </lineage>
</organism>
<dbReference type="EnsemblMetazoa" id="PPA36376.1">
    <property type="protein sequence ID" value="PPA36376.1"/>
    <property type="gene ID" value="WBGene00274745"/>
</dbReference>
<dbReference type="InterPro" id="IPR002259">
    <property type="entry name" value="Eqnu_transpt"/>
</dbReference>
<dbReference type="SUPFAM" id="SSF103473">
    <property type="entry name" value="MFS general substrate transporter"/>
    <property type="match status" value="1"/>
</dbReference>
<protein>
    <submittedName>
        <fullName evidence="7">Uncharacterized protein</fullName>
    </submittedName>
</protein>
<dbReference type="Proteomes" id="UP000005239">
    <property type="component" value="Unassembled WGS sequence"/>
</dbReference>
<evidence type="ECO:0000256" key="4">
    <source>
        <dbReference type="ARBA" id="ARBA00022692"/>
    </source>
</evidence>
<evidence type="ECO:0000313" key="7">
    <source>
        <dbReference type="EnsemblMetazoa" id="PPA36376.1"/>
    </source>
</evidence>
<keyword evidence="6" id="KW-0472">Membrane</keyword>